<evidence type="ECO:0000313" key="4">
    <source>
        <dbReference type="Proteomes" id="UP000001194"/>
    </source>
</evidence>
<dbReference type="Pfam" id="PF24674">
    <property type="entry name" value="MACPF_SNTX"/>
    <property type="match status" value="1"/>
</dbReference>
<gene>
    <name evidence="3" type="ORF">LACBIDRAFT_316625</name>
</gene>
<dbReference type="OrthoDB" id="8954335at2759"/>
<dbReference type="InterPro" id="IPR056072">
    <property type="entry name" value="SNTX_MACPF/CDC-like_dom"/>
</dbReference>
<dbReference type="EMBL" id="DS547165">
    <property type="protein sequence ID" value="EDQ99393.1"/>
    <property type="molecule type" value="Genomic_DNA"/>
</dbReference>
<keyword evidence="1" id="KW-0677">Repeat</keyword>
<name>B0E1B3_LACBS</name>
<dbReference type="GeneID" id="6085576"/>
<dbReference type="RefSeq" id="XP_001889944.1">
    <property type="nucleotide sequence ID" value="XM_001889909.1"/>
</dbReference>
<protein>
    <submittedName>
        <fullName evidence="3">Predicted protein</fullName>
    </submittedName>
</protein>
<reference evidence="3 4" key="1">
    <citation type="journal article" date="2008" name="Nature">
        <title>The genome of Laccaria bicolor provides insights into mycorrhizal symbiosis.</title>
        <authorList>
            <person name="Martin F."/>
            <person name="Aerts A."/>
            <person name="Ahren D."/>
            <person name="Brun A."/>
            <person name="Danchin E.G.J."/>
            <person name="Duchaussoy F."/>
            <person name="Gibon J."/>
            <person name="Kohler A."/>
            <person name="Lindquist E."/>
            <person name="Pereda V."/>
            <person name="Salamov A."/>
            <person name="Shapiro H.J."/>
            <person name="Wuyts J."/>
            <person name="Blaudez D."/>
            <person name="Buee M."/>
            <person name="Brokstein P."/>
            <person name="Canbaeck B."/>
            <person name="Cohen D."/>
            <person name="Courty P.E."/>
            <person name="Coutinho P.M."/>
            <person name="Delaruelle C."/>
            <person name="Detter J.C."/>
            <person name="Deveau A."/>
            <person name="DiFazio S."/>
            <person name="Duplessis S."/>
            <person name="Fraissinet-Tachet L."/>
            <person name="Lucic E."/>
            <person name="Frey-Klett P."/>
            <person name="Fourrey C."/>
            <person name="Feussner I."/>
            <person name="Gay G."/>
            <person name="Grimwood J."/>
            <person name="Hoegger P.J."/>
            <person name="Jain P."/>
            <person name="Kilaru S."/>
            <person name="Labbe J."/>
            <person name="Lin Y.C."/>
            <person name="Legue V."/>
            <person name="Le Tacon F."/>
            <person name="Marmeisse R."/>
            <person name="Melayah D."/>
            <person name="Montanini B."/>
            <person name="Muratet M."/>
            <person name="Nehls U."/>
            <person name="Niculita-Hirzel H."/>
            <person name="Oudot-Le Secq M.P."/>
            <person name="Peter M."/>
            <person name="Quesneville H."/>
            <person name="Rajashekar B."/>
            <person name="Reich M."/>
            <person name="Rouhier N."/>
            <person name="Schmutz J."/>
            <person name="Yin T."/>
            <person name="Chalot M."/>
            <person name="Henrissat B."/>
            <person name="Kuees U."/>
            <person name="Lucas S."/>
            <person name="Van de Peer Y."/>
            <person name="Podila G.K."/>
            <person name="Polle A."/>
            <person name="Pukkila P.J."/>
            <person name="Richardson P.M."/>
            <person name="Rouze P."/>
            <person name="Sanders I.R."/>
            <person name="Stajich J.E."/>
            <person name="Tunlid A."/>
            <person name="Tuskan G."/>
            <person name="Grigoriev I.V."/>
        </authorList>
    </citation>
    <scope>NUCLEOTIDE SEQUENCE [LARGE SCALE GENOMIC DNA]</scope>
    <source>
        <strain evidence="4">S238N-H82 / ATCC MYA-4686</strain>
    </source>
</reference>
<evidence type="ECO:0000259" key="2">
    <source>
        <dbReference type="Pfam" id="PF24674"/>
    </source>
</evidence>
<dbReference type="InterPro" id="IPR003409">
    <property type="entry name" value="MORN"/>
</dbReference>
<accession>B0E1B3</accession>
<dbReference type="Proteomes" id="UP000001194">
    <property type="component" value="Unassembled WGS sequence"/>
</dbReference>
<dbReference type="PANTHER" id="PTHR31594:SF14">
    <property type="entry name" value="FIBRONECTIN TYPE-III DOMAIN-CONTAINING PROTEIN"/>
    <property type="match status" value="1"/>
</dbReference>
<dbReference type="Pfam" id="PF02493">
    <property type="entry name" value="MORN"/>
    <property type="match status" value="2"/>
</dbReference>
<dbReference type="SUPFAM" id="SSF82185">
    <property type="entry name" value="Histone H3 K4-specific methyltransferase SET7/9 N-terminal domain"/>
    <property type="match status" value="1"/>
</dbReference>
<proteinExistence type="predicted"/>
<evidence type="ECO:0000256" key="1">
    <source>
        <dbReference type="ARBA" id="ARBA00022737"/>
    </source>
</evidence>
<dbReference type="InterPro" id="IPR052090">
    <property type="entry name" value="Cytolytic_pore-forming_toxin"/>
</dbReference>
<feature type="domain" description="SNTX MACPF/CDC-like" evidence="2">
    <location>
        <begin position="13"/>
        <end position="154"/>
    </location>
</feature>
<dbReference type="AlphaFoldDB" id="B0E1B3"/>
<dbReference type="KEGG" id="lbc:LACBIDRAFT_316625"/>
<evidence type="ECO:0000313" key="3">
    <source>
        <dbReference type="EMBL" id="EDQ99393.1"/>
    </source>
</evidence>
<sequence>MANLGPYEELVVKALGRHAFLGQLYNGGSSTLLSENLFGNAEIISKESSTSFSDQSFKEVRSIQDRAESLDVSASLSLSILGGALDISGFGSYLDRSNKKSESHTLVTVARVLTKHNRLEIQPMLDRVAMLDDVVQKTRATHVVTGITYGGTALGTVVLKKSSSDKANEIKGELDLSFTKAALVKISGKGTLSKEDKEKLENIDLDVRLIADFRDKKSPAPSTATELMEVVKRTVELIGDTGVPYELRLTPISRFMGDTVNGLFRELAAADMSKITEFYDDLVTLSQNRTSLRTTFEQNHTLLFPTFVKTCRARSSEVDRLLGEAREKLKGFLTKFRENDSSVNVEAFLKEAAPGYENELKLYNADRAVAAKLLDIKRGADDRKFPLVSVEKLREEMNRIDRATVALVLVPADVQVVSLLNTYRVLADDIQAWRSSQDAVQPSSSPNTPAPTVYFSVYIDPLVESDLLILDGAKKSLAYAISTANTTKETVFLTFGVSRLNVRTLDWNALGQEGWGILSNEGQGWKYVGDVQGGRRNGSGVISYADGTSYAGGWFNDERDGFGKLTKTREGGAVIEEGVYIENVLRSDGVVVDTTVVNNGSVVGFAKIALRSYDSVSGHVDKIARVLGWKSGQKYRLKLESTSGAFTAQTVLVNGPLIDASEHPSIETSAWPLDKGAKGELKIKVEKL</sequence>
<dbReference type="InParanoid" id="B0E1B3"/>
<dbReference type="PANTHER" id="PTHR31594">
    <property type="entry name" value="AIG1-TYPE G DOMAIN-CONTAINING PROTEIN"/>
    <property type="match status" value="1"/>
</dbReference>
<keyword evidence="4" id="KW-1185">Reference proteome</keyword>
<dbReference type="HOGENOM" id="CLU_401202_0_0_1"/>
<organism evidence="4">
    <name type="scientific">Laccaria bicolor (strain S238N-H82 / ATCC MYA-4686)</name>
    <name type="common">Bicoloured deceiver</name>
    <name type="synonym">Laccaria laccata var. bicolor</name>
    <dbReference type="NCBI Taxonomy" id="486041"/>
    <lineage>
        <taxon>Eukaryota</taxon>
        <taxon>Fungi</taxon>
        <taxon>Dikarya</taxon>
        <taxon>Basidiomycota</taxon>
        <taxon>Agaricomycotina</taxon>
        <taxon>Agaricomycetes</taxon>
        <taxon>Agaricomycetidae</taxon>
        <taxon>Agaricales</taxon>
        <taxon>Agaricineae</taxon>
        <taxon>Hydnangiaceae</taxon>
        <taxon>Laccaria</taxon>
    </lineage>
</organism>